<evidence type="ECO:0000313" key="2">
    <source>
        <dbReference type="EMBL" id="MBY4797486.1"/>
    </source>
</evidence>
<organism evidence="2 3">
    <name type="scientific">Collinsella ureilytica</name>
    <dbReference type="NCBI Taxonomy" id="2869515"/>
    <lineage>
        <taxon>Bacteria</taxon>
        <taxon>Bacillati</taxon>
        <taxon>Actinomycetota</taxon>
        <taxon>Coriobacteriia</taxon>
        <taxon>Coriobacteriales</taxon>
        <taxon>Coriobacteriaceae</taxon>
        <taxon>Collinsella</taxon>
    </lineage>
</organism>
<dbReference type="PANTHER" id="PTHR47505">
    <property type="entry name" value="DNA UTILIZATION PROTEIN YHGH"/>
    <property type="match status" value="1"/>
</dbReference>
<comment type="similarity">
    <text evidence="1">Belongs to the ComF/GntX family.</text>
</comment>
<sequence length="237" mass="25284">MWRAVVEAVFETVSPTRCAGCERPGTLICQNCLNKLALIDPKTCCIHCGAPYGALLCTECDGQLGSLSRVLATAAFDDPLPRIIRAYKDAGERRLAKTCAALLLDTASNAEMAARERYGGILSAADALTFVPATAQAFRRRGFDHMEAIARALSELSGRPVIDALVKHGRTDQRRLGRSERLALHSKRYEVVADLCGAHLLLVDDVITTGATMASTAGALCAAGASRVDGLALARVW</sequence>
<dbReference type="Gene3D" id="3.40.50.2020">
    <property type="match status" value="1"/>
</dbReference>
<dbReference type="InterPro" id="IPR029057">
    <property type="entry name" value="PRTase-like"/>
</dbReference>
<dbReference type="SUPFAM" id="SSF53271">
    <property type="entry name" value="PRTase-like"/>
    <property type="match status" value="1"/>
</dbReference>
<accession>A0ABS7MJE5</accession>
<keyword evidence="3" id="KW-1185">Reference proteome</keyword>
<dbReference type="RefSeq" id="WP_222199201.1">
    <property type="nucleotide sequence ID" value="NZ_JAIMFO010000005.1"/>
</dbReference>
<evidence type="ECO:0000313" key="3">
    <source>
        <dbReference type="Proteomes" id="UP000700908"/>
    </source>
</evidence>
<comment type="caution">
    <text evidence="2">The sequence shown here is derived from an EMBL/GenBank/DDBJ whole genome shotgun (WGS) entry which is preliminary data.</text>
</comment>
<name>A0ABS7MJE5_9ACTN</name>
<proteinExistence type="inferred from homology"/>
<dbReference type="InterPro" id="IPR000836">
    <property type="entry name" value="PRTase_dom"/>
</dbReference>
<protein>
    <submittedName>
        <fullName evidence="2">ComF family protein</fullName>
    </submittedName>
</protein>
<dbReference type="Proteomes" id="UP000700908">
    <property type="component" value="Unassembled WGS sequence"/>
</dbReference>
<evidence type="ECO:0000256" key="1">
    <source>
        <dbReference type="ARBA" id="ARBA00008007"/>
    </source>
</evidence>
<dbReference type="InterPro" id="IPR051910">
    <property type="entry name" value="ComF/GntX_DNA_util-trans"/>
</dbReference>
<reference evidence="2 3" key="1">
    <citation type="submission" date="2021-08" db="EMBL/GenBank/DDBJ databases">
        <title>Collinsella faecalis sp. nov. isolated from swine faeces.</title>
        <authorList>
            <person name="Oh B.S."/>
            <person name="Lee J.H."/>
        </authorList>
    </citation>
    <scope>NUCLEOTIDE SEQUENCE [LARGE SCALE GENOMIC DNA]</scope>
    <source>
        <strain evidence="2 3">AGMB00827</strain>
    </source>
</reference>
<dbReference type="CDD" id="cd06223">
    <property type="entry name" value="PRTases_typeI"/>
    <property type="match status" value="1"/>
</dbReference>
<gene>
    <name evidence="2" type="ORF">K6V98_03830</name>
</gene>
<dbReference type="EMBL" id="JAIMFO010000005">
    <property type="protein sequence ID" value="MBY4797486.1"/>
    <property type="molecule type" value="Genomic_DNA"/>
</dbReference>
<dbReference type="PANTHER" id="PTHR47505:SF1">
    <property type="entry name" value="DNA UTILIZATION PROTEIN YHGH"/>
    <property type="match status" value="1"/>
</dbReference>